<reference evidence="2 3" key="1">
    <citation type="journal article" date="2009" name="PLoS Pathog.">
        <title>Draft genome sequencing of giardia intestinalis assemblage B isolate GS: is human giardiasis caused by two different species?</title>
        <authorList>
            <person name="Franzen O."/>
            <person name="Jerlstrom-Hultqvist J."/>
            <person name="Castro E."/>
            <person name="Sherwood E."/>
            <person name="Ankarklev J."/>
            <person name="Reiner D.S."/>
            <person name="Palm D."/>
            <person name="Andersson J.O."/>
            <person name="Andersson B."/>
            <person name="Svard S.G."/>
        </authorList>
    </citation>
    <scope>NUCLEOTIDE SEQUENCE [LARGE SCALE GENOMIC DNA]</scope>
    <source>
        <strain evidence="3">ATCC 50581 / GS clone H7</strain>
    </source>
</reference>
<keyword evidence="2" id="KW-0548">Nucleotidyltransferase</keyword>
<dbReference type="InterPro" id="IPR000477">
    <property type="entry name" value="RT_dom"/>
</dbReference>
<feature type="domain" description="Reverse transcriptase" evidence="1">
    <location>
        <begin position="1"/>
        <end position="118"/>
    </location>
</feature>
<organism evidence="2 3">
    <name type="scientific">Giardia intestinalis (strain ATCC 50581 / GS clone H7)</name>
    <name type="common">Giardia lamblia</name>
    <dbReference type="NCBI Taxonomy" id="598745"/>
    <lineage>
        <taxon>Eukaryota</taxon>
        <taxon>Metamonada</taxon>
        <taxon>Diplomonadida</taxon>
        <taxon>Hexamitidae</taxon>
        <taxon>Giardiinae</taxon>
        <taxon>Giardia</taxon>
    </lineage>
</organism>
<evidence type="ECO:0000313" key="3">
    <source>
        <dbReference type="Proteomes" id="UP000002488"/>
    </source>
</evidence>
<dbReference type="Proteomes" id="UP000002488">
    <property type="component" value="Unassembled WGS sequence"/>
</dbReference>
<accession>C6LMQ8</accession>
<gene>
    <name evidence="2" type="ORF">GL50581_3</name>
</gene>
<dbReference type="PROSITE" id="PS50878">
    <property type="entry name" value="RT_POL"/>
    <property type="match status" value="1"/>
</dbReference>
<dbReference type="EMBL" id="ACGJ01000004">
    <property type="protein sequence ID" value="EET02699.1"/>
    <property type="molecule type" value="Genomic_DNA"/>
</dbReference>
<dbReference type="VEuPathDB" id="GiardiaDB:GL50581_3"/>
<dbReference type="AlphaFoldDB" id="C6LMQ8"/>
<keyword evidence="2" id="KW-0255">Endonuclease</keyword>
<comment type="caution">
    <text evidence="2">The sequence shown here is derived from an EMBL/GenBank/DDBJ whole genome shotgun (WGS) entry which is preliminary data.</text>
</comment>
<dbReference type="GO" id="GO:0004519">
    <property type="term" value="F:endonuclease activity"/>
    <property type="evidence" value="ECO:0007669"/>
    <property type="project" value="UniProtKB-KW"/>
</dbReference>
<sequence>MTNAKAVGIRRAHDATQSAGAQAVSIDIANAFNSIPRDEILNGLDIAQVPRTMRNYIASFLQLRHGLHLHEVPQGDPLSMLLYCLGHSSRRSEVISRPYSHTRTTFSLSTMTPRMRMR</sequence>
<evidence type="ECO:0000259" key="1">
    <source>
        <dbReference type="PROSITE" id="PS50878"/>
    </source>
</evidence>
<dbReference type="OrthoDB" id="415822at2759"/>
<protein>
    <submittedName>
        <fullName evidence="2">Reverse transcriptase/endonuclease, putative</fullName>
    </submittedName>
</protein>
<evidence type="ECO:0000313" key="2">
    <source>
        <dbReference type="EMBL" id="EET02699.1"/>
    </source>
</evidence>
<keyword evidence="2" id="KW-0378">Hydrolase</keyword>
<keyword evidence="2" id="KW-0540">Nuclease</keyword>
<keyword evidence="2" id="KW-0808">Transferase</keyword>
<keyword evidence="2" id="KW-0695">RNA-directed DNA polymerase</keyword>
<dbReference type="GO" id="GO:0003964">
    <property type="term" value="F:RNA-directed DNA polymerase activity"/>
    <property type="evidence" value="ECO:0007669"/>
    <property type="project" value="UniProtKB-KW"/>
</dbReference>
<name>C6LMQ8_GIAIB</name>
<proteinExistence type="predicted"/>